<proteinExistence type="predicted"/>
<dbReference type="Proteomes" id="UP000785679">
    <property type="component" value="Unassembled WGS sequence"/>
</dbReference>
<reference evidence="1" key="1">
    <citation type="submission" date="2019-06" db="EMBL/GenBank/DDBJ databases">
        <authorList>
            <person name="Zheng W."/>
        </authorList>
    </citation>
    <scope>NUCLEOTIDE SEQUENCE</scope>
    <source>
        <strain evidence="1">QDHG01</strain>
    </source>
</reference>
<organism evidence="1 2">
    <name type="scientific">Halteria grandinella</name>
    <dbReference type="NCBI Taxonomy" id="5974"/>
    <lineage>
        <taxon>Eukaryota</taxon>
        <taxon>Sar</taxon>
        <taxon>Alveolata</taxon>
        <taxon>Ciliophora</taxon>
        <taxon>Intramacronucleata</taxon>
        <taxon>Spirotrichea</taxon>
        <taxon>Stichotrichia</taxon>
        <taxon>Sporadotrichida</taxon>
        <taxon>Halteriidae</taxon>
        <taxon>Halteria</taxon>
    </lineage>
</organism>
<dbReference type="AlphaFoldDB" id="A0A8J8SZR1"/>
<protein>
    <recommendedName>
        <fullName evidence="3">VWFA domain-containing protein</fullName>
    </recommendedName>
</protein>
<dbReference type="EMBL" id="RRYP01013256">
    <property type="protein sequence ID" value="TNV76610.1"/>
    <property type="molecule type" value="Genomic_DNA"/>
</dbReference>
<dbReference type="SUPFAM" id="SSF53300">
    <property type="entry name" value="vWA-like"/>
    <property type="match status" value="1"/>
</dbReference>
<evidence type="ECO:0000313" key="1">
    <source>
        <dbReference type="EMBL" id="TNV76610.1"/>
    </source>
</evidence>
<evidence type="ECO:0008006" key="3">
    <source>
        <dbReference type="Google" id="ProtNLM"/>
    </source>
</evidence>
<name>A0A8J8SZR1_HALGN</name>
<gene>
    <name evidence="1" type="ORF">FGO68_gene11708</name>
</gene>
<dbReference type="OrthoDB" id="10049489at2759"/>
<sequence>MESRSGSEIQSITNPVGQNSLSQYPEVISKPLEQDDLIKRFLDEKKVVKTLILMDATGSMGSLINNCKNSISNLFKSICHILVENGLSDETFSIQLACYRSYNSIEPMILQYSTWEQRPAQLKLFMDGLKACEGWAEEAVEIGLQFANQEAESPSHSDYPISQVFVIGDQPPTPPAQVANRRKQQGEAYWSNTRFSVPTNASAECEKLKEKGIEVHTFYIKVSNNVNAIPPAKREFENIAALTDGTSQMLDVNNPATGQKEITDKLAQKILFKIGQEVGGDMGEKLVSAYQAAFSS</sequence>
<accession>A0A8J8SZR1</accession>
<keyword evidence="2" id="KW-1185">Reference proteome</keyword>
<dbReference type="InterPro" id="IPR036465">
    <property type="entry name" value="vWFA_dom_sf"/>
</dbReference>
<dbReference type="Gene3D" id="3.40.50.410">
    <property type="entry name" value="von Willebrand factor, type A domain"/>
    <property type="match status" value="1"/>
</dbReference>
<comment type="caution">
    <text evidence="1">The sequence shown here is derived from an EMBL/GenBank/DDBJ whole genome shotgun (WGS) entry which is preliminary data.</text>
</comment>
<evidence type="ECO:0000313" key="2">
    <source>
        <dbReference type="Proteomes" id="UP000785679"/>
    </source>
</evidence>